<dbReference type="Gene3D" id="3.40.50.2300">
    <property type="match status" value="1"/>
</dbReference>
<dbReference type="InterPro" id="IPR052893">
    <property type="entry name" value="TCS_response_regulator"/>
</dbReference>
<keyword evidence="1" id="KW-0597">Phosphoprotein</keyword>
<evidence type="ECO:0000313" key="3">
    <source>
        <dbReference type="EMBL" id="TKJ40728.1"/>
    </source>
</evidence>
<proteinExistence type="predicted"/>
<organism evidence="3 4">
    <name type="scientific">candidate division LCP-89 bacterium B3_LCP</name>
    <dbReference type="NCBI Taxonomy" id="2012998"/>
    <lineage>
        <taxon>Bacteria</taxon>
        <taxon>Pseudomonadati</taxon>
        <taxon>Bacteria division LCP-89</taxon>
    </lineage>
</organism>
<dbReference type="Pfam" id="PF00072">
    <property type="entry name" value="Response_reg"/>
    <property type="match status" value="1"/>
</dbReference>
<feature type="domain" description="Response regulatory" evidence="2">
    <location>
        <begin position="8"/>
        <end position="133"/>
    </location>
</feature>
<evidence type="ECO:0000313" key="4">
    <source>
        <dbReference type="Proteomes" id="UP000319619"/>
    </source>
</evidence>
<dbReference type="SUPFAM" id="SSF52172">
    <property type="entry name" value="CheY-like"/>
    <property type="match status" value="1"/>
</dbReference>
<comment type="caution">
    <text evidence="3">The sequence shown here is derived from an EMBL/GenBank/DDBJ whole genome shotgun (WGS) entry which is preliminary data.</text>
</comment>
<gene>
    <name evidence="3" type="ORF">CEE37_07125</name>
</gene>
<dbReference type="SMART" id="SM00448">
    <property type="entry name" value="REC"/>
    <property type="match status" value="1"/>
</dbReference>
<dbReference type="CDD" id="cd17557">
    <property type="entry name" value="REC_Rcp-like"/>
    <property type="match status" value="1"/>
</dbReference>
<dbReference type="Proteomes" id="UP000319619">
    <property type="component" value="Unassembled WGS sequence"/>
</dbReference>
<name>A0A532V0N3_UNCL8</name>
<sequence length="146" mass="16456">MKPVRNTPILLVDDDEDCRLIIRDCIEESQVEGDIFEVTSGEEALAFISNEAPYEDAPRPGLIYLDIDMPGIDGVEVLQSLKEDKKTKDIPVVMLTALDDEETMLKVAKHGANSYYVKSNDPLRFFETVKRATDLWLNRPDKVAAL</sequence>
<dbReference type="GO" id="GO:0000160">
    <property type="term" value="P:phosphorelay signal transduction system"/>
    <property type="evidence" value="ECO:0007669"/>
    <property type="project" value="InterPro"/>
</dbReference>
<evidence type="ECO:0000259" key="2">
    <source>
        <dbReference type="PROSITE" id="PS50110"/>
    </source>
</evidence>
<dbReference type="AlphaFoldDB" id="A0A532V0N3"/>
<dbReference type="PANTHER" id="PTHR44520:SF2">
    <property type="entry name" value="RESPONSE REGULATOR RCP1"/>
    <property type="match status" value="1"/>
</dbReference>
<dbReference type="InterPro" id="IPR001789">
    <property type="entry name" value="Sig_transdc_resp-reg_receiver"/>
</dbReference>
<feature type="modified residue" description="4-aspartylphosphate" evidence="1">
    <location>
        <position position="66"/>
    </location>
</feature>
<dbReference type="InterPro" id="IPR011006">
    <property type="entry name" value="CheY-like_superfamily"/>
</dbReference>
<evidence type="ECO:0000256" key="1">
    <source>
        <dbReference type="PROSITE-ProRule" id="PRU00169"/>
    </source>
</evidence>
<accession>A0A532V0N3</accession>
<dbReference type="PROSITE" id="PS50110">
    <property type="entry name" value="RESPONSE_REGULATORY"/>
    <property type="match status" value="1"/>
</dbReference>
<dbReference type="EMBL" id="NJBN01000004">
    <property type="protein sequence ID" value="TKJ40728.1"/>
    <property type="molecule type" value="Genomic_DNA"/>
</dbReference>
<dbReference type="PANTHER" id="PTHR44520">
    <property type="entry name" value="RESPONSE REGULATOR RCP1-RELATED"/>
    <property type="match status" value="1"/>
</dbReference>
<reference evidence="3 4" key="1">
    <citation type="submission" date="2017-06" db="EMBL/GenBank/DDBJ databases">
        <title>Novel microbial phyla capable of carbon fixation and sulfur reduction in deep-sea sediments.</title>
        <authorList>
            <person name="Huang J."/>
            <person name="Baker B."/>
            <person name="Wang Y."/>
        </authorList>
    </citation>
    <scope>NUCLEOTIDE SEQUENCE [LARGE SCALE GENOMIC DNA]</scope>
    <source>
        <strain evidence="3">B3_LCP</strain>
    </source>
</reference>
<protein>
    <submittedName>
        <fullName evidence="3">Two-component system response regulator</fullName>
    </submittedName>
</protein>